<reference evidence="3 4" key="1">
    <citation type="submission" date="2016-11" db="EMBL/GenBank/DDBJ databases">
        <authorList>
            <person name="Jaros S."/>
            <person name="Januszkiewicz K."/>
            <person name="Wedrychowicz H."/>
        </authorList>
    </citation>
    <scope>NUCLEOTIDE SEQUENCE [LARGE SCALE GENOMIC DNA]</scope>
    <source>
        <strain evidence="3 4">DSM 3074</strain>
    </source>
</reference>
<dbReference type="EMBL" id="FQYW01000004">
    <property type="protein sequence ID" value="SHI37888.1"/>
    <property type="molecule type" value="Genomic_DNA"/>
</dbReference>
<dbReference type="Gene3D" id="3.40.50.720">
    <property type="entry name" value="NAD(P)-binding Rossmann-like Domain"/>
    <property type="match status" value="1"/>
</dbReference>
<feature type="domain" description="Glycosyltransferase 2-like" evidence="2">
    <location>
        <begin position="5"/>
        <end position="131"/>
    </location>
</feature>
<dbReference type="Pfam" id="PF00535">
    <property type="entry name" value="Glycos_transf_2"/>
    <property type="match status" value="1"/>
</dbReference>
<dbReference type="OrthoDB" id="9815829at2"/>
<dbReference type="RefSeq" id="WP_080325247.1">
    <property type="nucleotide sequence ID" value="NZ_FQYW01000004.1"/>
</dbReference>
<dbReference type="Proteomes" id="UP000191240">
    <property type="component" value="Unassembled WGS sequence"/>
</dbReference>
<organism evidence="3 4">
    <name type="scientific">Anaerovibrio lipolyticus DSM 3074</name>
    <dbReference type="NCBI Taxonomy" id="1120997"/>
    <lineage>
        <taxon>Bacteria</taxon>
        <taxon>Bacillati</taxon>
        <taxon>Bacillota</taxon>
        <taxon>Negativicutes</taxon>
        <taxon>Selenomonadales</taxon>
        <taxon>Selenomonadaceae</taxon>
        <taxon>Anaerovibrio</taxon>
    </lineage>
</organism>
<evidence type="ECO:0000313" key="3">
    <source>
        <dbReference type="EMBL" id="SHI37888.1"/>
    </source>
</evidence>
<name>A0A1M6ANH4_9FIRM</name>
<evidence type="ECO:0000256" key="1">
    <source>
        <dbReference type="SAM" id="Coils"/>
    </source>
</evidence>
<dbReference type="SUPFAM" id="SSF53448">
    <property type="entry name" value="Nucleotide-diphospho-sugar transferases"/>
    <property type="match status" value="1"/>
</dbReference>
<dbReference type="InterPro" id="IPR029063">
    <property type="entry name" value="SAM-dependent_MTases_sf"/>
</dbReference>
<dbReference type="AlphaFoldDB" id="A0A1M6ANH4"/>
<keyword evidence="1" id="KW-0175">Coiled coil</keyword>
<dbReference type="PANTHER" id="PTHR22916">
    <property type="entry name" value="GLYCOSYLTRANSFERASE"/>
    <property type="match status" value="1"/>
</dbReference>
<evidence type="ECO:0000313" key="4">
    <source>
        <dbReference type="Proteomes" id="UP000191240"/>
    </source>
</evidence>
<sequence length="443" mass="51582">MPMISVVMPVYNEKDNLKKSIESILNQTYTDFEFLIVNEIDSSDGSGDIIKSYELTDNRVKLIQRTSGKKGVASSLNLGIQYATGKYIARMDADDYSYPERFEKQIAYMEKNPDIMLCGTNYRIVAPDRQTVIEVETDPERIKTLFIFRDVIAHPTVMFRREEFLNNGLIYNENEPAEDYELWCKAVNYGKFTNIPEVLLDYKFGYGTNLAPKMVKYAIEVCKRNLKEMLDFPLEKFPEEIYAFTFRQVDKGGQYLEAYLNFLTEIEMRNCEREVYPKDILAEILAGQWNDFLRGYIGFVKLPVYKRFLLECKNGFSKQIEEEYSGLNNMLAQLKEISDKLREEINIRRKVFIFGAGIVGKLFYNWHRDILEKRMLGWIDNNIGMQGKVVEGKKVFSFETAMDCCPDAIFIANSKHTEEIYNQIKEYDKCSSVGVYSIECLNL</sequence>
<dbReference type="GO" id="GO:0016758">
    <property type="term" value="F:hexosyltransferase activity"/>
    <property type="evidence" value="ECO:0007669"/>
    <property type="project" value="UniProtKB-ARBA"/>
</dbReference>
<dbReference type="Gene3D" id="3.90.550.10">
    <property type="entry name" value="Spore Coat Polysaccharide Biosynthesis Protein SpsA, Chain A"/>
    <property type="match status" value="1"/>
</dbReference>
<dbReference type="InterPro" id="IPR001173">
    <property type="entry name" value="Glyco_trans_2-like"/>
</dbReference>
<gene>
    <name evidence="3" type="ORF">SAMN02745671_00446</name>
</gene>
<dbReference type="PANTHER" id="PTHR22916:SF3">
    <property type="entry name" value="UDP-GLCNAC:BETAGAL BETA-1,3-N-ACETYLGLUCOSAMINYLTRANSFERASE-LIKE PROTEIN 1"/>
    <property type="match status" value="1"/>
</dbReference>
<dbReference type="InterPro" id="IPR029044">
    <property type="entry name" value="Nucleotide-diphossugar_trans"/>
</dbReference>
<proteinExistence type="predicted"/>
<protein>
    <submittedName>
        <fullName evidence="3">Glycosyl transferase family 2</fullName>
    </submittedName>
</protein>
<accession>A0A1M6ANH4</accession>
<dbReference type="SUPFAM" id="SSF53335">
    <property type="entry name" value="S-adenosyl-L-methionine-dependent methyltransferases"/>
    <property type="match status" value="1"/>
</dbReference>
<keyword evidence="3" id="KW-0808">Transferase</keyword>
<feature type="coiled-coil region" evidence="1">
    <location>
        <begin position="317"/>
        <end position="347"/>
    </location>
</feature>
<evidence type="ECO:0000259" key="2">
    <source>
        <dbReference type="Pfam" id="PF00535"/>
    </source>
</evidence>